<dbReference type="GO" id="GO:0071108">
    <property type="term" value="P:protein K48-linked deubiquitination"/>
    <property type="evidence" value="ECO:0007669"/>
    <property type="project" value="TreeGrafter"/>
</dbReference>
<dbReference type="InParanoid" id="A0A0C2WQN7"/>
<gene>
    <name evidence="3" type="ORF">M378DRAFT_169896</name>
</gene>
<dbReference type="GO" id="GO:1990380">
    <property type="term" value="F:K48-linked deubiquitinase activity"/>
    <property type="evidence" value="ECO:0007669"/>
    <property type="project" value="InterPro"/>
</dbReference>
<organism evidence="3 4">
    <name type="scientific">Amanita muscaria (strain Koide BX008)</name>
    <dbReference type="NCBI Taxonomy" id="946122"/>
    <lineage>
        <taxon>Eukaryota</taxon>
        <taxon>Fungi</taxon>
        <taxon>Dikarya</taxon>
        <taxon>Basidiomycota</taxon>
        <taxon>Agaricomycotina</taxon>
        <taxon>Agaricomycetes</taxon>
        <taxon>Agaricomycetidae</taxon>
        <taxon>Agaricales</taxon>
        <taxon>Pluteineae</taxon>
        <taxon>Amanitaceae</taxon>
        <taxon>Amanita</taxon>
    </lineage>
</organism>
<sequence>MSTEAPTVQSSIAEVWYLKDIQFGTGEIKKQCKIITQNFNGPCSFIAICNILILRGDITIMPPDRKNVSYEFLSQLVAEYLLTSGPDVDVSAALSVLPYTQKGMDLNPVFTSPFRFNPSGEGKDLELFEHAHMKLVHGWLVDPNSPEAHALTEVQDYDSATILIAEADHLANGQLVVSEDPGMPQAGSSSAGPSGSSANGDAKWTNEQRNKVVDAIAIRQFLETTWSQLTYHGLFTLSSILEPGSLVPLFRSSHLSVLYKSTAEEDSNGPALYNLVTDQAFLNEPSVVWEKLDDIDLGSSTFVDSDFRKSSPAGGDVAGQTPQAAYVAALEAENVNDLVLAQQLQQEEDEMARRRREAYLKAKVRKDAAILAQQERGQKIKSKMSKGVKGLKKSDCVIM</sequence>
<dbReference type="GO" id="GO:0071944">
    <property type="term" value="C:cell periphery"/>
    <property type="evidence" value="ECO:0007669"/>
    <property type="project" value="TreeGrafter"/>
</dbReference>
<dbReference type="GO" id="GO:0005829">
    <property type="term" value="C:cytosol"/>
    <property type="evidence" value="ECO:0007669"/>
    <property type="project" value="TreeGrafter"/>
</dbReference>
<protein>
    <recommendedName>
        <fullName evidence="2">MINDY deubiquitinase domain-containing protein</fullName>
    </recommendedName>
</protein>
<feature type="compositionally biased region" description="Low complexity" evidence="1">
    <location>
        <begin position="186"/>
        <end position="202"/>
    </location>
</feature>
<proteinExistence type="predicted"/>
<dbReference type="HOGENOM" id="CLU_022566_1_1_1"/>
<dbReference type="OrthoDB" id="10261212at2759"/>
<reference evidence="3 4" key="1">
    <citation type="submission" date="2014-04" db="EMBL/GenBank/DDBJ databases">
        <title>Evolutionary Origins and Diversification of the Mycorrhizal Mutualists.</title>
        <authorList>
            <consortium name="DOE Joint Genome Institute"/>
            <consortium name="Mycorrhizal Genomics Consortium"/>
            <person name="Kohler A."/>
            <person name="Kuo A."/>
            <person name="Nagy L.G."/>
            <person name="Floudas D."/>
            <person name="Copeland A."/>
            <person name="Barry K.W."/>
            <person name="Cichocki N."/>
            <person name="Veneault-Fourrey C."/>
            <person name="LaButti K."/>
            <person name="Lindquist E.A."/>
            <person name="Lipzen A."/>
            <person name="Lundell T."/>
            <person name="Morin E."/>
            <person name="Murat C."/>
            <person name="Riley R."/>
            <person name="Ohm R."/>
            <person name="Sun H."/>
            <person name="Tunlid A."/>
            <person name="Henrissat B."/>
            <person name="Grigoriev I.V."/>
            <person name="Hibbett D.S."/>
            <person name="Martin F."/>
        </authorList>
    </citation>
    <scope>NUCLEOTIDE SEQUENCE [LARGE SCALE GENOMIC DNA]</scope>
    <source>
        <strain evidence="3 4">Koide BX008</strain>
    </source>
</reference>
<dbReference type="STRING" id="946122.A0A0C2WQN7"/>
<evidence type="ECO:0000259" key="2">
    <source>
        <dbReference type="Pfam" id="PF04424"/>
    </source>
</evidence>
<dbReference type="EMBL" id="KN818324">
    <property type="protein sequence ID" value="KIL59011.1"/>
    <property type="molecule type" value="Genomic_DNA"/>
</dbReference>
<dbReference type="PANTHER" id="PTHR18063">
    <property type="entry name" value="NF-E2 INDUCIBLE PROTEIN"/>
    <property type="match status" value="1"/>
</dbReference>
<feature type="domain" description="MINDY deubiquitinase" evidence="2">
    <location>
        <begin position="15"/>
        <end position="307"/>
    </location>
</feature>
<feature type="region of interest" description="Disordered" evidence="1">
    <location>
        <begin position="177"/>
        <end position="202"/>
    </location>
</feature>
<dbReference type="Pfam" id="PF04424">
    <property type="entry name" value="MINDY_DUB"/>
    <property type="match status" value="1"/>
</dbReference>
<evidence type="ECO:0000313" key="3">
    <source>
        <dbReference type="EMBL" id="KIL59011.1"/>
    </source>
</evidence>
<accession>A0A0C2WQN7</accession>
<dbReference type="PANTHER" id="PTHR18063:SF6">
    <property type="entry name" value="UBIQUITIN CARBOXYL-TERMINAL HYDROLASE"/>
    <property type="match status" value="1"/>
</dbReference>
<dbReference type="Proteomes" id="UP000054549">
    <property type="component" value="Unassembled WGS sequence"/>
</dbReference>
<name>A0A0C2WQN7_AMAMK</name>
<dbReference type="AlphaFoldDB" id="A0A0C2WQN7"/>
<dbReference type="FunCoup" id="A0A0C2WQN7">
    <property type="interactions" value="24"/>
</dbReference>
<keyword evidence="4" id="KW-1185">Reference proteome</keyword>
<evidence type="ECO:0000256" key="1">
    <source>
        <dbReference type="SAM" id="MobiDB-lite"/>
    </source>
</evidence>
<dbReference type="GO" id="GO:0016807">
    <property type="term" value="F:cysteine-type carboxypeptidase activity"/>
    <property type="evidence" value="ECO:0007669"/>
    <property type="project" value="TreeGrafter"/>
</dbReference>
<dbReference type="GO" id="GO:0004843">
    <property type="term" value="F:cysteine-type deubiquitinase activity"/>
    <property type="evidence" value="ECO:0007669"/>
    <property type="project" value="InterPro"/>
</dbReference>
<dbReference type="InterPro" id="IPR033979">
    <property type="entry name" value="MINDY_domain"/>
</dbReference>
<evidence type="ECO:0000313" key="4">
    <source>
        <dbReference type="Proteomes" id="UP000054549"/>
    </source>
</evidence>
<dbReference type="InterPro" id="IPR007518">
    <property type="entry name" value="MINDY"/>
</dbReference>